<proteinExistence type="predicted"/>
<protein>
    <submittedName>
        <fullName evidence="1">Uncharacterized protein</fullName>
    </submittedName>
</protein>
<sequence length="513" mass="52430">MATPRTHAIFEEMDFPDAFSNNTAQHQPPPEKRQRTNSMSERFFEIPTGSTSSSPAESTGHRTPRKTSAATNKALRTAAAAGGKSAEIKRKVPAAAVSNGSGSQMMSSNGSMVGRLTSNSKSLERMGQESEYAGLSIENLMRMFTPSQQGQQQHQQQNQQQGQGDISVDCLPLSSNNATKLSDFLPLVSGIPTHTDVAGSMAVDDSAAAHSQANGFPVHGSESNDQLAHLLSADDFNNLTMLSNSGVAAAGEAAVPLVGSGANLAANMFDGAGLASLFEYMANQPAAAAAAATNMHVGNGGTSGGDAYESSFMGSGSGSGQAYGTQWLVDALKSLTPEQQQSMYNYYRNAGHVNHVPLLTAESQDSMDIGSGADGSSFLEFVDPNAENIDGGGGGSSSSSSSVGAVGDLGIVDISSSVSTSGVGSVEDDYGILFKEALGSDIVGLPDVAAADSASTDGAGLVVDVSGIHPDLAATLFHTSPVAAPTSDVLDMLNSPGSSLVATSSVQSEPNDM</sequence>
<comment type="caution">
    <text evidence="1">The sequence shown here is derived from an EMBL/GenBank/DDBJ whole genome shotgun (WGS) entry which is preliminary data.</text>
</comment>
<evidence type="ECO:0000313" key="2">
    <source>
        <dbReference type="Proteomes" id="UP001150581"/>
    </source>
</evidence>
<dbReference type="Proteomes" id="UP001150581">
    <property type="component" value="Unassembled WGS sequence"/>
</dbReference>
<keyword evidence="2" id="KW-1185">Reference proteome</keyword>
<name>A0ACC1IFQ8_9FUNG</name>
<organism evidence="1 2">
    <name type="scientific">Kickxella alabastrina</name>
    <dbReference type="NCBI Taxonomy" id="61397"/>
    <lineage>
        <taxon>Eukaryota</taxon>
        <taxon>Fungi</taxon>
        <taxon>Fungi incertae sedis</taxon>
        <taxon>Zoopagomycota</taxon>
        <taxon>Kickxellomycotina</taxon>
        <taxon>Kickxellomycetes</taxon>
        <taxon>Kickxellales</taxon>
        <taxon>Kickxellaceae</taxon>
        <taxon>Kickxella</taxon>
    </lineage>
</organism>
<reference evidence="1" key="1">
    <citation type="submission" date="2022-07" db="EMBL/GenBank/DDBJ databases">
        <title>Phylogenomic reconstructions and comparative analyses of Kickxellomycotina fungi.</title>
        <authorList>
            <person name="Reynolds N.K."/>
            <person name="Stajich J.E."/>
            <person name="Barry K."/>
            <person name="Grigoriev I.V."/>
            <person name="Crous P."/>
            <person name="Smith M.E."/>
        </authorList>
    </citation>
    <scope>NUCLEOTIDE SEQUENCE</scope>
    <source>
        <strain evidence="1">Benny 63K</strain>
    </source>
</reference>
<evidence type="ECO:0000313" key="1">
    <source>
        <dbReference type="EMBL" id="KAJ1893293.1"/>
    </source>
</evidence>
<gene>
    <name evidence="1" type="ORF">LPJ66_005849</name>
</gene>
<accession>A0ACC1IFQ8</accession>
<dbReference type="EMBL" id="JANBPG010000856">
    <property type="protein sequence ID" value="KAJ1893293.1"/>
    <property type="molecule type" value="Genomic_DNA"/>
</dbReference>